<dbReference type="RefSeq" id="WP_382379746.1">
    <property type="nucleotide sequence ID" value="NZ_JBHRZI010000046.1"/>
</dbReference>
<evidence type="ECO:0000256" key="1">
    <source>
        <dbReference type="SAM" id="Phobius"/>
    </source>
</evidence>
<evidence type="ECO:0000313" key="5">
    <source>
        <dbReference type="Proteomes" id="UP001595690"/>
    </source>
</evidence>
<feature type="chain" id="PRO_5045377107" evidence="2">
    <location>
        <begin position="26"/>
        <end position="237"/>
    </location>
</feature>
<accession>A0ABV8C9A3</accession>
<keyword evidence="1" id="KW-0812">Transmembrane</keyword>
<sequence length="237" mass="24302">MVRPGTALVALAAFLIILFPSTASAHVTVSPGTAEPGGYARVVFRVPNERADASTTRLEVTFPSDHRFASVSVQPVPGWTATTTKEKADVAGKSDEDSSGEVVTGIVWEGGTVQPGQFQEFGVSMGKLPAANTKLVFKALQTYSSGEVVRWIDVQADGGPRPEHPAPTLSVATSAVSAPPAVPAAGTDVLGRVLGGAGLLAGLVALGVSVVARRRPFAPADSVAAQEKPVANEPARV</sequence>
<dbReference type="EMBL" id="JBHRZI010000046">
    <property type="protein sequence ID" value="MFC3898278.1"/>
    <property type="molecule type" value="Genomic_DNA"/>
</dbReference>
<evidence type="ECO:0000313" key="4">
    <source>
        <dbReference type="EMBL" id="MFC3898278.1"/>
    </source>
</evidence>
<dbReference type="Proteomes" id="UP001595690">
    <property type="component" value="Unassembled WGS sequence"/>
</dbReference>
<name>A0ABV8C9A3_9PSEU</name>
<keyword evidence="1" id="KW-0472">Membrane</keyword>
<gene>
    <name evidence="4" type="ORF">ACFOWZ_43005</name>
</gene>
<comment type="caution">
    <text evidence="4">The sequence shown here is derived from an EMBL/GenBank/DDBJ whole genome shotgun (WGS) entry which is preliminary data.</text>
</comment>
<protein>
    <submittedName>
        <fullName evidence="4">YcnI family protein</fullName>
    </submittedName>
</protein>
<dbReference type="InterPro" id="IPR012533">
    <property type="entry name" value="YcnI-copper_dom"/>
</dbReference>
<organism evidence="4 5">
    <name type="scientific">Lentzea rhizosphaerae</name>
    <dbReference type="NCBI Taxonomy" id="2041025"/>
    <lineage>
        <taxon>Bacteria</taxon>
        <taxon>Bacillati</taxon>
        <taxon>Actinomycetota</taxon>
        <taxon>Actinomycetes</taxon>
        <taxon>Pseudonocardiales</taxon>
        <taxon>Pseudonocardiaceae</taxon>
        <taxon>Lentzea</taxon>
    </lineage>
</organism>
<evidence type="ECO:0000259" key="3">
    <source>
        <dbReference type="Pfam" id="PF07987"/>
    </source>
</evidence>
<proteinExistence type="predicted"/>
<dbReference type="Gene3D" id="2.60.40.2230">
    <property type="entry name" value="Uncharacterised protein YcnI-like PF07987, DUF1775"/>
    <property type="match status" value="1"/>
</dbReference>
<evidence type="ECO:0000256" key="2">
    <source>
        <dbReference type="SAM" id="SignalP"/>
    </source>
</evidence>
<reference evidence="5" key="1">
    <citation type="journal article" date="2019" name="Int. J. Syst. Evol. Microbiol.">
        <title>The Global Catalogue of Microorganisms (GCM) 10K type strain sequencing project: providing services to taxonomists for standard genome sequencing and annotation.</title>
        <authorList>
            <consortium name="The Broad Institute Genomics Platform"/>
            <consortium name="The Broad Institute Genome Sequencing Center for Infectious Disease"/>
            <person name="Wu L."/>
            <person name="Ma J."/>
        </authorList>
    </citation>
    <scope>NUCLEOTIDE SEQUENCE [LARGE SCALE GENOMIC DNA]</scope>
    <source>
        <strain evidence="5">CGMCC 4.7405</strain>
    </source>
</reference>
<feature type="transmembrane region" description="Helical" evidence="1">
    <location>
        <begin position="189"/>
        <end position="212"/>
    </location>
</feature>
<dbReference type="CDD" id="cd08545">
    <property type="entry name" value="YcnI_like"/>
    <property type="match status" value="1"/>
</dbReference>
<dbReference type="Pfam" id="PF07987">
    <property type="entry name" value="DUF1775"/>
    <property type="match status" value="1"/>
</dbReference>
<feature type="signal peptide" evidence="2">
    <location>
        <begin position="1"/>
        <end position="25"/>
    </location>
</feature>
<keyword evidence="2" id="KW-0732">Signal</keyword>
<keyword evidence="5" id="KW-1185">Reference proteome</keyword>
<dbReference type="InterPro" id="IPR038507">
    <property type="entry name" value="YcnI-like_sf"/>
</dbReference>
<feature type="domain" description="YncI copper-binding" evidence="3">
    <location>
        <begin position="26"/>
        <end position="171"/>
    </location>
</feature>
<keyword evidence="1" id="KW-1133">Transmembrane helix</keyword>